<dbReference type="AlphaFoldDB" id="G9P6Z6"/>
<sequence>MRQTRSVTRKLREAQRESLTADSNDQAGGSSAQNGSLPRGQEAGNLSAINIGGPDIATFGSLEEFLNQAPQSQEQQEQQQQQQQEELQPVLYDPLNQPYLPWDCPGSDQHLYPSPAPAMADDQSYLSPSYFVEPNFFASDFTQEQYQYQFDDYQALQPWVPPSLEEAAILDVQGMQGHVGELYEPLPFGYAMMPDYLVQDPLLDERWAATYEGDLFGHSQALDTVQSEAVPLDENAQFNLPVASPAQSVTEIAPTAQEPQQPLPGNKKRAPPNPKIPFVLAGTKADVERARRRRLAGRRRKGPKPVMEVDWLPHGADRETKNRFLLEARRYEVSYKMIKMYGRFKEAESTLRGRYRTLTKRREDRVRNPKWTPIDIQLLKEAVQVYAGSEHPDRAGISWMMVSQYIKSHGGTYSFGYNTSHRKWLHLERTGQLGDNVFDQSWEDHDDDENVDVDVDDENEDADVDDENEDADVDDENEDADVDDEMEGVDTDLHEEPKDEDGDEDEGKDDDEAEDGTYGEN</sequence>
<evidence type="ECO:0000256" key="1">
    <source>
        <dbReference type="SAM" id="MobiDB-lite"/>
    </source>
</evidence>
<comment type="caution">
    <text evidence="2">The sequence shown here is derived from an EMBL/GenBank/DDBJ whole genome shotgun (WGS) entry which is preliminary data.</text>
</comment>
<accession>G9P6Z6</accession>
<feature type="compositionally biased region" description="Low complexity" evidence="1">
    <location>
        <begin position="71"/>
        <end position="85"/>
    </location>
</feature>
<dbReference type="Proteomes" id="UP000005426">
    <property type="component" value="Unassembled WGS sequence"/>
</dbReference>
<feature type="region of interest" description="Disordered" evidence="1">
    <location>
        <begin position="256"/>
        <end position="278"/>
    </location>
</feature>
<dbReference type="OrthoDB" id="3439209at2759"/>
<dbReference type="eggNOG" id="ENOG502SRZH">
    <property type="taxonomic scope" value="Eukaryota"/>
</dbReference>
<name>G9P6Z6_HYPAI</name>
<evidence type="ECO:0000313" key="3">
    <source>
        <dbReference type="Proteomes" id="UP000005426"/>
    </source>
</evidence>
<protein>
    <recommendedName>
        <fullName evidence="4">Myb-like domain-containing protein</fullName>
    </recommendedName>
</protein>
<feature type="region of interest" description="Disordered" evidence="1">
    <location>
        <begin position="437"/>
        <end position="521"/>
    </location>
</feature>
<gene>
    <name evidence="2" type="ORF">TRIATDRAFT_84700</name>
</gene>
<proteinExistence type="predicted"/>
<evidence type="ECO:0000313" key="2">
    <source>
        <dbReference type="EMBL" id="EHK41499.1"/>
    </source>
</evidence>
<feature type="compositionally biased region" description="Acidic residues" evidence="1">
    <location>
        <begin position="444"/>
        <end position="490"/>
    </location>
</feature>
<organism evidence="2 3">
    <name type="scientific">Hypocrea atroviridis (strain ATCC 20476 / IMI 206040)</name>
    <name type="common">Trichoderma atroviride</name>
    <dbReference type="NCBI Taxonomy" id="452589"/>
    <lineage>
        <taxon>Eukaryota</taxon>
        <taxon>Fungi</taxon>
        <taxon>Dikarya</taxon>
        <taxon>Ascomycota</taxon>
        <taxon>Pezizomycotina</taxon>
        <taxon>Sordariomycetes</taxon>
        <taxon>Hypocreomycetidae</taxon>
        <taxon>Hypocreales</taxon>
        <taxon>Hypocreaceae</taxon>
        <taxon>Trichoderma</taxon>
    </lineage>
</organism>
<dbReference type="HOGENOM" id="CLU_522806_0_0_1"/>
<feature type="compositionally biased region" description="Polar residues" evidence="1">
    <location>
        <begin position="17"/>
        <end position="36"/>
    </location>
</feature>
<evidence type="ECO:0008006" key="4">
    <source>
        <dbReference type="Google" id="ProtNLM"/>
    </source>
</evidence>
<dbReference type="EMBL" id="ABDG02000027">
    <property type="protein sequence ID" value="EHK41499.1"/>
    <property type="molecule type" value="Genomic_DNA"/>
</dbReference>
<reference evidence="2 3" key="1">
    <citation type="journal article" date="2011" name="Genome Biol.">
        <title>Comparative genome sequence analysis underscores mycoparasitism as the ancestral life style of Trichoderma.</title>
        <authorList>
            <person name="Kubicek C.P."/>
            <person name="Herrera-Estrella A."/>
            <person name="Seidl-Seiboth V."/>
            <person name="Martinez D.A."/>
            <person name="Druzhinina I.S."/>
            <person name="Thon M."/>
            <person name="Zeilinger S."/>
            <person name="Casas-Flores S."/>
            <person name="Horwitz B.A."/>
            <person name="Mukherjee P.K."/>
            <person name="Mukherjee M."/>
            <person name="Kredics L."/>
            <person name="Alcaraz L.D."/>
            <person name="Aerts A."/>
            <person name="Antal Z."/>
            <person name="Atanasova L."/>
            <person name="Cervantes-Badillo M.G."/>
            <person name="Challacombe J."/>
            <person name="Chertkov O."/>
            <person name="McCluskey K."/>
            <person name="Coulpier F."/>
            <person name="Deshpande N."/>
            <person name="von Doehren H."/>
            <person name="Ebbole D.J."/>
            <person name="Esquivel-Naranjo E.U."/>
            <person name="Fekete E."/>
            <person name="Flipphi M."/>
            <person name="Glaser F."/>
            <person name="Gomez-Rodriguez E.Y."/>
            <person name="Gruber S."/>
            <person name="Han C."/>
            <person name="Henrissat B."/>
            <person name="Hermosa R."/>
            <person name="Hernandez-Onate M."/>
            <person name="Karaffa L."/>
            <person name="Kosti I."/>
            <person name="Le Crom S."/>
            <person name="Lindquist E."/>
            <person name="Lucas S."/>
            <person name="Luebeck M."/>
            <person name="Luebeck P.S."/>
            <person name="Margeot A."/>
            <person name="Metz B."/>
            <person name="Misra M."/>
            <person name="Nevalainen H."/>
            <person name="Omann M."/>
            <person name="Packer N."/>
            <person name="Perrone G."/>
            <person name="Uresti-Rivera E.E."/>
            <person name="Salamov A."/>
            <person name="Schmoll M."/>
            <person name="Seiboth B."/>
            <person name="Shapiro H."/>
            <person name="Sukno S."/>
            <person name="Tamayo-Ramos J.A."/>
            <person name="Tisch D."/>
            <person name="Wiest A."/>
            <person name="Wilkinson H.H."/>
            <person name="Zhang M."/>
            <person name="Coutinho P.M."/>
            <person name="Kenerley C.M."/>
            <person name="Monte E."/>
            <person name="Baker S.E."/>
            <person name="Grigoriev I.V."/>
        </authorList>
    </citation>
    <scope>NUCLEOTIDE SEQUENCE [LARGE SCALE GENOMIC DNA]</scope>
    <source>
        <strain evidence="3">ATCC 20476 / IMI 206040</strain>
    </source>
</reference>
<dbReference type="STRING" id="452589.G9P6Z6"/>
<feature type="region of interest" description="Disordered" evidence="1">
    <location>
        <begin position="1"/>
        <end position="85"/>
    </location>
</feature>
<keyword evidence="3" id="KW-1185">Reference proteome</keyword>
<feature type="compositionally biased region" description="Acidic residues" evidence="1">
    <location>
        <begin position="498"/>
        <end position="521"/>
    </location>
</feature>